<reference evidence="1 2" key="1">
    <citation type="submission" date="2021-06" db="EMBL/GenBank/DDBJ databases">
        <authorList>
            <person name="Palmer J.M."/>
        </authorList>
    </citation>
    <scope>NUCLEOTIDE SEQUENCE [LARGE SCALE GENOMIC DNA]</scope>
    <source>
        <strain evidence="1 2">AS_MEX2019</strain>
        <tissue evidence="1">Muscle</tissue>
    </source>
</reference>
<gene>
    <name evidence="1" type="ORF">AMECASPLE_000649</name>
</gene>
<dbReference type="EMBL" id="JAHRIP010009423">
    <property type="protein sequence ID" value="MEQ2282433.1"/>
    <property type="molecule type" value="Genomic_DNA"/>
</dbReference>
<accession>A0ABV0XLT0</accession>
<name>A0ABV0XLT0_9TELE</name>
<keyword evidence="2" id="KW-1185">Reference proteome</keyword>
<evidence type="ECO:0000313" key="2">
    <source>
        <dbReference type="Proteomes" id="UP001469553"/>
    </source>
</evidence>
<evidence type="ECO:0000313" key="1">
    <source>
        <dbReference type="EMBL" id="MEQ2282433.1"/>
    </source>
</evidence>
<proteinExistence type="predicted"/>
<sequence length="100" mass="11293">MCLASPPVRSPQCLTFPLPSQLLPLNQLLSPDSYPRNHFSKFSSCTFGPVLENVGPVFIYSINFSHSCDFVPIQPLPTLYSLFYIHQSALKPQEIQMVKH</sequence>
<dbReference type="Proteomes" id="UP001469553">
    <property type="component" value="Unassembled WGS sequence"/>
</dbReference>
<organism evidence="1 2">
    <name type="scientific">Ameca splendens</name>
    <dbReference type="NCBI Taxonomy" id="208324"/>
    <lineage>
        <taxon>Eukaryota</taxon>
        <taxon>Metazoa</taxon>
        <taxon>Chordata</taxon>
        <taxon>Craniata</taxon>
        <taxon>Vertebrata</taxon>
        <taxon>Euteleostomi</taxon>
        <taxon>Actinopterygii</taxon>
        <taxon>Neopterygii</taxon>
        <taxon>Teleostei</taxon>
        <taxon>Neoteleostei</taxon>
        <taxon>Acanthomorphata</taxon>
        <taxon>Ovalentaria</taxon>
        <taxon>Atherinomorphae</taxon>
        <taxon>Cyprinodontiformes</taxon>
        <taxon>Goodeidae</taxon>
        <taxon>Ameca</taxon>
    </lineage>
</organism>
<protein>
    <submittedName>
        <fullName evidence="1">Uncharacterized protein</fullName>
    </submittedName>
</protein>
<comment type="caution">
    <text evidence="1">The sequence shown here is derived from an EMBL/GenBank/DDBJ whole genome shotgun (WGS) entry which is preliminary data.</text>
</comment>